<protein>
    <submittedName>
        <fullName evidence="2">Uncharacterized protein</fullName>
    </submittedName>
</protein>
<accession>A0A7S3A9J2</accession>
<name>A0A7S3A9J2_9RHOD</name>
<proteinExistence type="predicted"/>
<dbReference type="EMBL" id="HBHW01043861">
    <property type="protein sequence ID" value="CAE0065953.1"/>
    <property type="molecule type" value="Transcribed_RNA"/>
</dbReference>
<gene>
    <name evidence="2" type="ORF">RMAR00112_LOCUS34025</name>
</gene>
<evidence type="ECO:0000313" key="2">
    <source>
        <dbReference type="EMBL" id="CAE0065953.1"/>
    </source>
</evidence>
<organism evidence="2">
    <name type="scientific">Rhodosorus marinus</name>
    <dbReference type="NCBI Taxonomy" id="101924"/>
    <lineage>
        <taxon>Eukaryota</taxon>
        <taxon>Rhodophyta</taxon>
        <taxon>Stylonematophyceae</taxon>
        <taxon>Stylonematales</taxon>
        <taxon>Stylonemataceae</taxon>
        <taxon>Rhodosorus</taxon>
    </lineage>
</organism>
<feature type="compositionally biased region" description="Basic and acidic residues" evidence="1">
    <location>
        <begin position="90"/>
        <end position="101"/>
    </location>
</feature>
<feature type="region of interest" description="Disordered" evidence="1">
    <location>
        <begin position="64"/>
        <end position="104"/>
    </location>
</feature>
<reference evidence="2" key="1">
    <citation type="submission" date="2021-01" db="EMBL/GenBank/DDBJ databases">
        <authorList>
            <person name="Corre E."/>
            <person name="Pelletier E."/>
            <person name="Niang G."/>
            <person name="Scheremetjew M."/>
            <person name="Finn R."/>
            <person name="Kale V."/>
            <person name="Holt S."/>
            <person name="Cochrane G."/>
            <person name="Meng A."/>
            <person name="Brown T."/>
            <person name="Cohen L."/>
        </authorList>
    </citation>
    <scope>NUCLEOTIDE SEQUENCE</scope>
    <source>
        <strain evidence="2">CCMP 769</strain>
    </source>
</reference>
<evidence type="ECO:0000256" key="1">
    <source>
        <dbReference type="SAM" id="MobiDB-lite"/>
    </source>
</evidence>
<sequence length="117" mass="12713">MLRHRRREVPEAIFGLQLGLPRGSKSQKKRKGALHPHLAEGAVGALLCWTILAGISSATAYPLANTSMTPSGTGTVKVGEYPNSKSTEGCYKRDCKKDPKKQLSSSCEEEVKKQICI</sequence>
<dbReference type="AlphaFoldDB" id="A0A7S3A9J2"/>
<feature type="compositionally biased region" description="Polar residues" evidence="1">
    <location>
        <begin position="64"/>
        <end position="74"/>
    </location>
</feature>